<dbReference type="RefSeq" id="WP_203976140.1">
    <property type="nucleotide sequence ID" value="NZ_BAAAKY010000050.1"/>
</dbReference>
<dbReference type="AlphaFoldDB" id="A0A8J3XPL0"/>
<feature type="transmembrane region" description="Helical" evidence="5">
    <location>
        <begin position="193"/>
        <end position="212"/>
    </location>
</feature>
<accession>A0A8J3XPL0</accession>
<feature type="transmembrane region" description="Helical" evidence="5">
    <location>
        <begin position="112"/>
        <end position="131"/>
    </location>
</feature>
<evidence type="ECO:0000313" key="7">
    <source>
        <dbReference type="EMBL" id="GII47526.1"/>
    </source>
</evidence>
<evidence type="ECO:0000313" key="8">
    <source>
        <dbReference type="Proteomes" id="UP000644610"/>
    </source>
</evidence>
<comment type="caution">
    <text evidence="7">The sequence shown here is derived from an EMBL/GenBank/DDBJ whole genome shotgun (WGS) entry which is preliminary data.</text>
</comment>
<keyword evidence="2 5" id="KW-0812">Transmembrane</keyword>
<feature type="transmembrane region" description="Helical" evidence="5">
    <location>
        <begin position="143"/>
        <end position="161"/>
    </location>
</feature>
<dbReference type="InterPro" id="IPR035952">
    <property type="entry name" value="Rhomboid-like_sf"/>
</dbReference>
<gene>
    <name evidence="7" type="ORF">Psi02_39500</name>
</gene>
<name>A0A8J3XPL0_9ACTN</name>
<feature type="domain" description="Peptidase S54 rhomboid" evidence="6">
    <location>
        <begin position="44"/>
        <end position="167"/>
    </location>
</feature>
<feature type="transmembrane region" description="Helical" evidence="5">
    <location>
        <begin position="87"/>
        <end position="106"/>
    </location>
</feature>
<dbReference type="InterPro" id="IPR022764">
    <property type="entry name" value="Peptidase_S54_rhomboid_dom"/>
</dbReference>
<keyword evidence="8" id="KW-1185">Reference proteome</keyword>
<evidence type="ECO:0000256" key="4">
    <source>
        <dbReference type="ARBA" id="ARBA00023136"/>
    </source>
</evidence>
<feature type="transmembrane region" description="Helical" evidence="5">
    <location>
        <begin position="12"/>
        <end position="34"/>
    </location>
</feature>
<keyword evidence="4 5" id="KW-0472">Membrane</keyword>
<protein>
    <recommendedName>
        <fullName evidence="6">Peptidase S54 rhomboid domain-containing protein</fullName>
    </recommendedName>
</protein>
<evidence type="ECO:0000256" key="2">
    <source>
        <dbReference type="ARBA" id="ARBA00022692"/>
    </source>
</evidence>
<proteinExistence type="predicted"/>
<dbReference type="SUPFAM" id="SSF144091">
    <property type="entry name" value="Rhomboid-like"/>
    <property type="match status" value="1"/>
</dbReference>
<organism evidence="7 8">
    <name type="scientific">Planotetraspora silvatica</name>
    <dbReference type="NCBI Taxonomy" id="234614"/>
    <lineage>
        <taxon>Bacteria</taxon>
        <taxon>Bacillati</taxon>
        <taxon>Actinomycetota</taxon>
        <taxon>Actinomycetes</taxon>
        <taxon>Streptosporangiales</taxon>
        <taxon>Streptosporangiaceae</taxon>
        <taxon>Planotetraspora</taxon>
    </lineage>
</organism>
<dbReference type="Pfam" id="PF01694">
    <property type="entry name" value="Rhomboid"/>
    <property type="match status" value="1"/>
</dbReference>
<dbReference type="EMBL" id="BOOQ01000026">
    <property type="protein sequence ID" value="GII47526.1"/>
    <property type="molecule type" value="Genomic_DNA"/>
</dbReference>
<comment type="subcellular location">
    <subcellularLocation>
        <location evidence="1">Membrane</location>
        <topology evidence="1">Multi-pass membrane protein</topology>
    </subcellularLocation>
</comment>
<reference evidence="7" key="1">
    <citation type="submission" date="2021-01" db="EMBL/GenBank/DDBJ databases">
        <title>Whole genome shotgun sequence of Planotetraspora silvatica NBRC 100141.</title>
        <authorList>
            <person name="Komaki H."/>
            <person name="Tamura T."/>
        </authorList>
    </citation>
    <scope>NUCLEOTIDE SEQUENCE</scope>
    <source>
        <strain evidence="7">NBRC 100141</strain>
    </source>
</reference>
<evidence type="ECO:0000256" key="5">
    <source>
        <dbReference type="SAM" id="Phobius"/>
    </source>
</evidence>
<evidence type="ECO:0000256" key="1">
    <source>
        <dbReference type="ARBA" id="ARBA00004141"/>
    </source>
</evidence>
<keyword evidence="3 5" id="KW-1133">Transmembrane helix</keyword>
<sequence>MKVRPIPPAALILFVVTAVPGILQFMFPSLLATFSRDPSKIASGEWWRLGTSLVFQDGGVIGTLFNLAGLAVLGVLAERALGPARMLALYLAGAVAGQAAGLWFGTTGAGNSIAVCGLAGGLVVASATFRADRLIAASATSRADRLAASVAALWAFVLVTTAVTHSAAGIVTSAVAVVAGTQIVVHRDRLPRWAFLLVALGVGAGLSAVSNLHGPALLGGMAAGAVLTRVWSTRPELPAVG</sequence>
<dbReference type="GO" id="GO:0004252">
    <property type="term" value="F:serine-type endopeptidase activity"/>
    <property type="evidence" value="ECO:0007669"/>
    <property type="project" value="InterPro"/>
</dbReference>
<feature type="transmembrane region" description="Helical" evidence="5">
    <location>
        <begin position="54"/>
        <end position="75"/>
    </location>
</feature>
<evidence type="ECO:0000256" key="3">
    <source>
        <dbReference type="ARBA" id="ARBA00022989"/>
    </source>
</evidence>
<dbReference type="Gene3D" id="1.20.1540.10">
    <property type="entry name" value="Rhomboid-like"/>
    <property type="match status" value="1"/>
</dbReference>
<dbReference type="Proteomes" id="UP000644610">
    <property type="component" value="Unassembled WGS sequence"/>
</dbReference>
<dbReference type="GO" id="GO:0016020">
    <property type="term" value="C:membrane"/>
    <property type="evidence" value="ECO:0007669"/>
    <property type="project" value="UniProtKB-SubCell"/>
</dbReference>
<evidence type="ECO:0000259" key="6">
    <source>
        <dbReference type="Pfam" id="PF01694"/>
    </source>
</evidence>